<sequence length="214" mass="23337">MNGVEYKMKEKCELLAVVESELCGGDGGGAKKMKLARSSRIAVEMRDWVSRRWRTRGSWWWRREDNDENEGSDGVVVVCGGVIWFRDGEEGREKRGVAAAMDVALCGVMEKKGCAMGVVVAATADVDSGCCAIATVRDTGGTTLEARLMLGGEFVCSYVNSVGAGRRCVWIVGPVGVGRRVCLLSRQFNWCWKTGLCVWLVGLVGAGRRVFLSR</sequence>
<dbReference type="Proteomes" id="UP000053144">
    <property type="component" value="Chromosome 1"/>
</dbReference>
<gene>
    <name evidence="1" type="ORF">LR48_Vigan01g151900</name>
</gene>
<evidence type="ECO:0000313" key="2">
    <source>
        <dbReference type="Proteomes" id="UP000053144"/>
    </source>
</evidence>
<accession>A0A0L9TN25</accession>
<organism evidence="1 2">
    <name type="scientific">Phaseolus angularis</name>
    <name type="common">Azuki bean</name>
    <name type="synonym">Vigna angularis</name>
    <dbReference type="NCBI Taxonomy" id="3914"/>
    <lineage>
        <taxon>Eukaryota</taxon>
        <taxon>Viridiplantae</taxon>
        <taxon>Streptophyta</taxon>
        <taxon>Embryophyta</taxon>
        <taxon>Tracheophyta</taxon>
        <taxon>Spermatophyta</taxon>
        <taxon>Magnoliopsida</taxon>
        <taxon>eudicotyledons</taxon>
        <taxon>Gunneridae</taxon>
        <taxon>Pentapetalae</taxon>
        <taxon>rosids</taxon>
        <taxon>fabids</taxon>
        <taxon>Fabales</taxon>
        <taxon>Fabaceae</taxon>
        <taxon>Papilionoideae</taxon>
        <taxon>50 kb inversion clade</taxon>
        <taxon>NPAAA clade</taxon>
        <taxon>indigoferoid/millettioid clade</taxon>
        <taxon>Phaseoleae</taxon>
        <taxon>Vigna</taxon>
    </lineage>
</organism>
<proteinExistence type="predicted"/>
<name>A0A0L9TN25_PHAAN</name>
<dbReference type="Gramene" id="KOM31963">
    <property type="protein sequence ID" value="KOM31963"/>
    <property type="gene ID" value="LR48_Vigan01g151900"/>
</dbReference>
<dbReference type="AlphaFoldDB" id="A0A0L9TN25"/>
<evidence type="ECO:0000313" key="1">
    <source>
        <dbReference type="EMBL" id="KOM31963.1"/>
    </source>
</evidence>
<reference evidence="2" key="1">
    <citation type="journal article" date="2015" name="Proc. Natl. Acad. Sci. U.S.A.">
        <title>Genome sequencing of adzuki bean (Vigna angularis) provides insight into high starch and low fat accumulation and domestication.</title>
        <authorList>
            <person name="Yang K."/>
            <person name="Tian Z."/>
            <person name="Chen C."/>
            <person name="Luo L."/>
            <person name="Zhao B."/>
            <person name="Wang Z."/>
            <person name="Yu L."/>
            <person name="Li Y."/>
            <person name="Sun Y."/>
            <person name="Li W."/>
            <person name="Chen Y."/>
            <person name="Li Y."/>
            <person name="Zhang Y."/>
            <person name="Ai D."/>
            <person name="Zhao J."/>
            <person name="Shang C."/>
            <person name="Ma Y."/>
            <person name="Wu B."/>
            <person name="Wang M."/>
            <person name="Gao L."/>
            <person name="Sun D."/>
            <person name="Zhang P."/>
            <person name="Guo F."/>
            <person name="Wang W."/>
            <person name="Li Y."/>
            <person name="Wang J."/>
            <person name="Varshney R.K."/>
            <person name="Wang J."/>
            <person name="Ling H.Q."/>
            <person name="Wan P."/>
        </authorList>
    </citation>
    <scope>NUCLEOTIDE SEQUENCE</scope>
    <source>
        <strain evidence="2">cv. Jingnong 6</strain>
    </source>
</reference>
<protein>
    <submittedName>
        <fullName evidence="1">Uncharacterized protein</fullName>
    </submittedName>
</protein>
<dbReference type="EMBL" id="CM003371">
    <property type="protein sequence ID" value="KOM31963.1"/>
    <property type="molecule type" value="Genomic_DNA"/>
</dbReference>